<keyword evidence="1" id="KW-0812">Transmembrane</keyword>
<evidence type="ECO:0000256" key="1">
    <source>
        <dbReference type="SAM" id="Phobius"/>
    </source>
</evidence>
<dbReference type="AlphaFoldDB" id="A0A061QTB6"/>
<accession>A0A061QTB6</accession>
<gene>
    <name evidence="2" type="ORF">TSPGSL018_25636</name>
</gene>
<feature type="transmembrane region" description="Helical" evidence="1">
    <location>
        <begin position="45"/>
        <end position="68"/>
    </location>
</feature>
<sequence length="78" mass="8764">EKSQDPKVIRSHLAFLSPRSPRNFFPVFFPPHRTSVYATKAAKELFEVLACLMLQQLAFLFVSVQALSVSGQLNTSKP</sequence>
<feature type="non-terminal residue" evidence="2">
    <location>
        <position position="1"/>
    </location>
</feature>
<protein>
    <submittedName>
        <fullName evidence="2">Uncharacterized protein</fullName>
    </submittedName>
</protein>
<feature type="non-terminal residue" evidence="2">
    <location>
        <position position="78"/>
    </location>
</feature>
<reference evidence="2" key="1">
    <citation type="submission" date="2014-05" db="EMBL/GenBank/DDBJ databases">
        <title>The transcriptome of the halophilic microalga Tetraselmis sp. GSL018 isolated from the Great Salt Lake, Utah.</title>
        <authorList>
            <person name="Jinkerson R.E."/>
            <person name="D'Adamo S."/>
            <person name="Posewitz M.C."/>
        </authorList>
    </citation>
    <scope>NUCLEOTIDE SEQUENCE</scope>
    <source>
        <strain evidence="2">GSL018</strain>
    </source>
</reference>
<keyword evidence="1" id="KW-1133">Transmembrane helix</keyword>
<proteinExistence type="predicted"/>
<keyword evidence="1" id="KW-0472">Membrane</keyword>
<dbReference type="EMBL" id="GBEZ01025436">
    <property type="protein sequence ID" value="JAC61650.1"/>
    <property type="molecule type" value="Transcribed_RNA"/>
</dbReference>
<evidence type="ECO:0000313" key="2">
    <source>
        <dbReference type="EMBL" id="JAC61650.1"/>
    </source>
</evidence>
<name>A0A061QTB6_9CHLO</name>
<organism evidence="2">
    <name type="scientific">Tetraselmis sp. GSL018</name>
    <dbReference type="NCBI Taxonomy" id="582737"/>
    <lineage>
        <taxon>Eukaryota</taxon>
        <taxon>Viridiplantae</taxon>
        <taxon>Chlorophyta</taxon>
        <taxon>core chlorophytes</taxon>
        <taxon>Chlorodendrophyceae</taxon>
        <taxon>Chlorodendrales</taxon>
        <taxon>Chlorodendraceae</taxon>
        <taxon>Tetraselmis</taxon>
    </lineage>
</organism>